<dbReference type="Proteomes" id="UP001147700">
    <property type="component" value="Unassembled WGS sequence"/>
</dbReference>
<dbReference type="InterPro" id="IPR008183">
    <property type="entry name" value="Aldose_1/G6P_1-epimerase"/>
</dbReference>
<gene>
    <name evidence="1" type="ORF">OJ962_13240</name>
</gene>
<evidence type="ECO:0000313" key="1">
    <source>
        <dbReference type="EMBL" id="MDA0138461.1"/>
    </source>
</evidence>
<organism evidence="1 2">
    <name type="scientific">Solirubrobacter deserti</name>
    <dbReference type="NCBI Taxonomy" id="2282478"/>
    <lineage>
        <taxon>Bacteria</taxon>
        <taxon>Bacillati</taxon>
        <taxon>Actinomycetota</taxon>
        <taxon>Thermoleophilia</taxon>
        <taxon>Solirubrobacterales</taxon>
        <taxon>Solirubrobacteraceae</taxon>
        <taxon>Solirubrobacter</taxon>
    </lineage>
</organism>
<name>A0ABT4RIT8_9ACTN</name>
<comment type="caution">
    <text evidence="1">The sequence shown here is derived from an EMBL/GenBank/DDBJ whole genome shotgun (WGS) entry which is preliminary data.</text>
</comment>
<protein>
    <submittedName>
        <fullName evidence="1">Aldose 1-epimerase</fullName>
    </submittedName>
</protein>
<sequence>MRSGGLEADFEPAAGMHCLSLRHDGEELLADVSAHVPDRPWASGIPQLLPWANRLGGFSYTFDGTTVELAADDLYLEEHDLPLHGLRAAVTGWEVRHASGTRLVGGRRFAARAFPFEHDVEVAAELRADTLTLSTSLTAGERPVPITFGHHPFFRLPGVPRAEWELTLPVAERIAVDAQLIPTGERVPAGDLDGRLGDRTFDDGFTYAGGPFVLAGGGRRIEVVFEQGYGYAQVFAPAVADVVCFEPMTAPADALRHSPPAVDAGDTFTARFSVSIVKASDR</sequence>
<evidence type="ECO:0000313" key="2">
    <source>
        <dbReference type="Proteomes" id="UP001147700"/>
    </source>
</evidence>
<accession>A0ABT4RIT8</accession>
<keyword evidence="2" id="KW-1185">Reference proteome</keyword>
<proteinExistence type="predicted"/>
<dbReference type="CDD" id="cd01081">
    <property type="entry name" value="Aldose_epim"/>
    <property type="match status" value="1"/>
</dbReference>
<dbReference type="SUPFAM" id="SSF74650">
    <property type="entry name" value="Galactose mutarotase-like"/>
    <property type="match status" value="1"/>
</dbReference>
<reference evidence="1" key="1">
    <citation type="submission" date="2022-10" db="EMBL/GenBank/DDBJ databases">
        <title>The WGS of Solirubrobacter sp. CPCC 204708.</title>
        <authorList>
            <person name="Jiang Z."/>
        </authorList>
    </citation>
    <scope>NUCLEOTIDE SEQUENCE</scope>
    <source>
        <strain evidence="1">CPCC 204708</strain>
    </source>
</reference>
<dbReference type="Pfam" id="PF01263">
    <property type="entry name" value="Aldose_epim"/>
    <property type="match status" value="1"/>
</dbReference>
<dbReference type="InterPro" id="IPR014718">
    <property type="entry name" value="GH-type_carb-bd"/>
</dbReference>
<dbReference type="EMBL" id="JAPCID010000016">
    <property type="protein sequence ID" value="MDA0138461.1"/>
    <property type="molecule type" value="Genomic_DNA"/>
</dbReference>
<dbReference type="InterPro" id="IPR011013">
    <property type="entry name" value="Gal_mutarotase_sf_dom"/>
</dbReference>
<dbReference type="Gene3D" id="2.70.98.10">
    <property type="match status" value="1"/>
</dbReference>